<protein>
    <recommendedName>
        <fullName evidence="3">Pentatricopeptide repeat-containing protein</fullName>
    </recommendedName>
</protein>
<dbReference type="GO" id="GO:0003723">
    <property type="term" value="F:RNA binding"/>
    <property type="evidence" value="ECO:0007669"/>
    <property type="project" value="InterPro"/>
</dbReference>
<accession>A0AAW1VZY8</accession>
<comment type="caution">
    <text evidence="1">The sequence shown here is derived from an EMBL/GenBank/DDBJ whole genome shotgun (WGS) entry which is preliminary data.</text>
</comment>
<evidence type="ECO:0000313" key="2">
    <source>
        <dbReference type="Proteomes" id="UP001457282"/>
    </source>
</evidence>
<evidence type="ECO:0008006" key="3">
    <source>
        <dbReference type="Google" id="ProtNLM"/>
    </source>
</evidence>
<gene>
    <name evidence="1" type="ORF">M0R45_036475</name>
</gene>
<name>A0AAW1VZY8_RUBAR</name>
<dbReference type="PANTHER" id="PTHR47926:SF521">
    <property type="entry name" value="PENTATRICOPEPTIDE REPEAT-CONTAINING PROTEIN"/>
    <property type="match status" value="1"/>
</dbReference>
<sequence length="146" mass="16842">MVDVLSRAGKLDEAKEFIESATIDHGICLWRILLSACRNYQNFELGAYAGEKLIELGTTESSTYVLLSSIYNSLGRREDVERVRRMMNLRGVSKEPGCSWIELKNQVHVFVVRDEMHPQIENIYAEIRRLIKHMKDEGYQPSSTTF</sequence>
<dbReference type="AlphaFoldDB" id="A0AAW1VZY8"/>
<organism evidence="1 2">
    <name type="scientific">Rubus argutus</name>
    <name type="common">Southern blackberry</name>
    <dbReference type="NCBI Taxonomy" id="59490"/>
    <lineage>
        <taxon>Eukaryota</taxon>
        <taxon>Viridiplantae</taxon>
        <taxon>Streptophyta</taxon>
        <taxon>Embryophyta</taxon>
        <taxon>Tracheophyta</taxon>
        <taxon>Spermatophyta</taxon>
        <taxon>Magnoliopsida</taxon>
        <taxon>eudicotyledons</taxon>
        <taxon>Gunneridae</taxon>
        <taxon>Pentapetalae</taxon>
        <taxon>rosids</taxon>
        <taxon>fabids</taxon>
        <taxon>Rosales</taxon>
        <taxon>Rosaceae</taxon>
        <taxon>Rosoideae</taxon>
        <taxon>Rosoideae incertae sedis</taxon>
        <taxon>Rubus</taxon>
    </lineage>
</organism>
<dbReference type="GO" id="GO:0009451">
    <property type="term" value="P:RNA modification"/>
    <property type="evidence" value="ECO:0007669"/>
    <property type="project" value="InterPro"/>
</dbReference>
<dbReference type="PANTHER" id="PTHR47926">
    <property type="entry name" value="PENTATRICOPEPTIDE REPEAT-CONTAINING PROTEIN"/>
    <property type="match status" value="1"/>
</dbReference>
<dbReference type="Proteomes" id="UP001457282">
    <property type="component" value="Unassembled WGS sequence"/>
</dbReference>
<dbReference type="InterPro" id="IPR046848">
    <property type="entry name" value="E_motif"/>
</dbReference>
<reference evidence="1 2" key="1">
    <citation type="journal article" date="2023" name="G3 (Bethesda)">
        <title>A chromosome-length genome assembly and annotation of blackberry (Rubus argutus, cv. 'Hillquist').</title>
        <authorList>
            <person name="Bruna T."/>
            <person name="Aryal R."/>
            <person name="Dudchenko O."/>
            <person name="Sargent D.J."/>
            <person name="Mead D."/>
            <person name="Buti M."/>
            <person name="Cavallini A."/>
            <person name="Hytonen T."/>
            <person name="Andres J."/>
            <person name="Pham M."/>
            <person name="Weisz D."/>
            <person name="Mascagni F."/>
            <person name="Usai G."/>
            <person name="Natali L."/>
            <person name="Bassil N."/>
            <person name="Fernandez G.E."/>
            <person name="Lomsadze A."/>
            <person name="Armour M."/>
            <person name="Olukolu B."/>
            <person name="Poorten T."/>
            <person name="Britton C."/>
            <person name="Davik J."/>
            <person name="Ashrafi H."/>
            <person name="Aiden E.L."/>
            <person name="Borodovsky M."/>
            <person name="Worthington M."/>
        </authorList>
    </citation>
    <scope>NUCLEOTIDE SEQUENCE [LARGE SCALE GENOMIC DNA]</scope>
    <source>
        <strain evidence="1">PI 553951</strain>
    </source>
</reference>
<dbReference type="Gene3D" id="1.25.40.10">
    <property type="entry name" value="Tetratricopeptide repeat domain"/>
    <property type="match status" value="1"/>
</dbReference>
<dbReference type="InterPro" id="IPR011990">
    <property type="entry name" value="TPR-like_helical_dom_sf"/>
</dbReference>
<proteinExistence type="predicted"/>
<keyword evidence="2" id="KW-1185">Reference proteome</keyword>
<dbReference type="EMBL" id="JBEDUW010000007">
    <property type="protein sequence ID" value="KAK9912621.1"/>
    <property type="molecule type" value="Genomic_DNA"/>
</dbReference>
<dbReference type="Pfam" id="PF20431">
    <property type="entry name" value="E_motif"/>
    <property type="match status" value="1"/>
</dbReference>
<evidence type="ECO:0000313" key="1">
    <source>
        <dbReference type="EMBL" id="KAK9912621.1"/>
    </source>
</evidence>
<dbReference type="InterPro" id="IPR046960">
    <property type="entry name" value="PPR_At4g14850-like_plant"/>
</dbReference>